<dbReference type="SUPFAM" id="SSF103473">
    <property type="entry name" value="MFS general substrate transporter"/>
    <property type="match status" value="1"/>
</dbReference>
<evidence type="ECO:0000256" key="2">
    <source>
        <dbReference type="ARBA" id="ARBA00022448"/>
    </source>
</evidence>
<protein>
    <submittedName>
        <fullName evidence="10">MFS transporter</fullName>
    </submittedName>
</protein>
<evidence type="ECO:0000256" key="4">
    <source>
        <dbReference type="ARBA" id="ARBA00022692"/>
    </source>
</evidence>
<evidence type="ECO:0000313" key="10">
    <source>
        <dbReference type="EMBL" id="UVI35945.1"/>
    </source>
</evidence>
<reference evidence="10" key="1">
    <citation type="submission" date="2022-03" db="EMBL/GenBank/DDBJ databases">
        <title>Brevibacterium spongiae sp. nov., isolated from marine sponge.</title>
        <authorList>
            <person name="Li Z."/>
            <person name="Zhang M."/>
        </authorList>
    </citation>
    <scope>NUCLEOTIDE SEQUENCE</scope>
    <source>
        <strain evidence="10">WHS-Z9</strain>
    </source>
</reference>
<accession>A0ABY5SP79</accession>
<evidence type="ECO:0000256" key="8">
    <source>
        <dbReference type="SAM" id="Phobius"/>
    </source>
</evidence>
<gene>
    <name evidence="10" type="ORF">L1F31_17810</name>
</gene>
<feature type="transmembrane region" description="Helical" evidence="8">
    <location>
        <begin position="261"/>
        <end position="280"/>
    </location>
</feature>
<feature type="transmembrane region" description="Helical" evidence="8">
    <location>
        <begin position="84"/>
        <end position="104"/>
    </location>
</feature>
<keyword evidence="6 8" id="KW-0472">Membrane</keyword>
<feature type="domain" description="Major facilitator superfamily (MFS) profile" evidence="9">
    <location>
        <begin position="45"/>
        <end position="444"/>
    </location>
</feature>
<evidence type="ECO:0000256" key="1">
    <source>
        <dbReference type="ARBA" id="ARBA00004651"/>
    </source>
</evidence>
<dbReference type="Pfam" id="PF05977">
    <property type="entry name" value="MFS_3"/>
    <property type="match status" value="1"/>
</dbReference>
<keyword evidence="11" id="KW-1185">Reference proteome</keyword>
<feature type="transmembrane region" description="Helical" evidence="8">
    <location>
        <begin position="182"/>
        <end position="203"/>
    </location>
</feature>
<evidence type="ECO:0000256" key="7">
    <source>
        <dbReference type="SAM" id="MobiDB-lite"/>
    </source>
</evidence>
<dbReference type="Proteomes" id="UP001064879">
    <property type="component" value="Chromosome"/>
</dbReference>
<dbReference type="PROSITE" id="PS50850">
    <property type="entry name" value="MFS"/>
    <property type="match status" value="1"/>
</dbReference>
<evidence type="ECO:0000256" key="3">
    <source>
        <dbReference type="ARBA" id="ARBA00022475"/>
    </source>
</evidence>
<comment type="subcellular location">
    <subcellularLocation>
        <location evidence="1">Cell membrane</location>
        <topology evidence="1">Multi-pass membrane protein</topology>
    </subcellularLocation>
</comment>
<evidence type="ECO:0000256" key="5">
    <source>
        <dbReference type="ARBA" id="ARBA00022989"/>
    </source>
</evidence>
<sequence length="469" mass="49099">MSDTSQNPGDEAGAGKVGAGQAGAGKVGGGHVVAGQAAGPRRFSVLRSWKTAPYLVGSGTAMMGDNIEHVITYWVLWQKFESPALVGFQLISHWLPFLLLSVYAGSLAERFDCRRLIQIGQIMFMVVSLCWGILFLTDSLQLWQACVLLVIHGLAGCLWGPAEQMMLHDFVDRKELPSAVRLNATFRSLGILFGPVVGSALLLGVGATWGIFINIIFYLPLTIFLIRTPFTGHLRSGGVRTARTTLIQSLRVLIDVRHNRAIVGMLLLAALASTTIGAVLQTAMPVFGDILNPVGGDSDFTYGVLLFAMGAGGVLGGFGLEATGWIKAVPAAAAMAAAAMGVSSLLFALTSHLWVAVIMLVIAGVSKITAESTEMAIIQLEAPPEIRGRVIGSYATFGPGMQTFSGVTVGVLGTIATIPGAVIIGGTVLAIGAVAIGTYAVSGRRNPHAPIATVSIDSGWSGIGWQSRS</sequence>
<keyword evidence="3" id="KW-1003">Cell membrane</keyword>
<keyword evidence="5 8" id="KW-1133">Transmembrane helix</keyword>
<dbReference type="PANTHER" id="PTHR23513">
    <property type="entry name" value="INTEGRAL MEMBRANE EFFLUX PROTEIN-RELATED"/>
    <property type="match status" value="1"/>
</dbReference>
<evidence type="ECO:0000259" key="9">
    <source>
        <dbReference type="PROSITE" id="PS50850"/>
    </source>
</evidence>
<keyword evidence="2" id="KW-0813">Transport</keyword>
<proteinExistence type="predicted"/>
<keyword evidence="4 8" id="KW-0812">Transmembrane</keyword>
<dbReference type="RefSeq" id="WP_265418560.1">
    <property type="nucleotide sequence ID" value="NZ_CP093443.1"/>
</dbReference>
<dbReference type="CDD" id="cd06173">
    <property type="entry name" value="MFS_MefA_like"/>
    <property type="match status" value="1"/>
</dbReference>
<feature type="transmembrane region" description="Helical" evidence="8">
    <location>
        <begin position="300"/>
        <end position="318"/>
    </location>
</feature>
<organism evidence="10 11">
    <name type="scientific">Brevibacterium spongiae</name>
    <dbReference type="NCBI Taxonomy" id="2909672"/>
    <lineage>
        <taxon>Bacteria</taxon>
        <taxon>Bacillati</taxon>
        <taxon>Actinomycetota</taxon>
        <taxon>Actinomycetes</taxon>
        <taxon>Micrococcales</taxon>
        <taxon>Brevibacteriaceae</taxon>
        <taxon>Brevibacterium</taxon>
    </lineage>
</organism>
<evidence type="ECO:0000256" key="6">
    <source>
        <dbReference type="ARBA" id="ARBA00023136"/>
    </source>
</evidence>
<feature type="transmembrane region" description="Helical" evidence="8">
    <location>
        <begin position="142"/>
        <end position="161"/>
    </location>
</feature>
<dbReference type="EMBL" id="CP093443">
    <property type="protein sequence ID" value="UVI35945.1"/>
    <property type="molecule type" value="Genomic_DNA"/>
</dbReference>
<dbReference type="Gene3D" id="1.20.1250.20">
    <property type="entry name" value="MFS general substrate transporter like domains"/>
    <property type="match status" value="1"/>
</dbReference>
<feature type="transmembrane region" description="Helical" evidence="8">
    <location>
        <begin position="209"/>
        <end position="226"/>
    </location>
</feature>
<name>A0ABY5SP79_9MICO</name>
<feature type="transmembrane region" description="Helical" evidence="8">
    <location>
        <begin position="421"/>
        <end position="441"/>
    </location>
</feature>
<feature type="transmembrane region" description="Helical" evidence="8">
    <location>
        <begin position="116"/>
        <end position="136"/>
    </location>
</feature>
<dbReference type="InterPro" id="IPR020846">
    <property type="entry name" value="MFS_dom"/>
</dbReference>
<feature type="region of interest" description="Disordered" evidence="7">
    <location>
        <begin position="1"/>
        <end position="20"/>
    </location>
</feature>
<evidence type="ECO:0000313" key="11">
    <source>
        <dbReference type="Proteomes" id="UP001064879"/>
    </source>
</evidence>
<dbReference type="InterPro" id="IPR010290">
    <property type="entry name" value="TM_effector"/>
</dbReference>
<dbReference type="PANTHER" id="PTHR23513:SF11">
    <property type="entry name" value="STAPHYLOFERRIN A TRANSPORTER"/>
    <property type="match status" value="1"/>
</dbReference>
<dbReference type="InterPro" id="IPR036259">
    <property type="entry name" value="MFS_trans_sf"/>
</dbReference>